<evidence type="ECO:0000256" key="3">
    <source>
        <dbReference type="ARBA" id="ARBA00022729"/>
    </source>
</evidence>
<dbReference type="InterPro" id="IPR000126">
    <property type="entry name" value="V8_ser_AS"/>
</dbReference>
<dbReference type="PROSITE" id="PS00134">
    <property type="entry name" value="TRYPSIN_HIS"/>
    <property type="match status" value="1"/>
</dbReference>
<organism evidence="7 8">
    <name type="scientific">Corallococcus coralloides (strain ATCC 25202 / DSM 2259 / NBRC 100086 / M2)</name>
    <name type="common">Myxococcus coralloides</name>
    <dbReference type="NCBI Taxonomy" id="1144275"/>
    <lineage>
        <taxon>Bacteria</taxon>
        <taxon>Pseudomonadati</taxon>
        <taxon>Myxococcota</taxon>
        <taxon>Myxococcia</taxon>
        <taxon>Myxococcales</taxon>
        <taxon>Cystobacterineae</taxon>
        <taxon>Myxococcaceae</taxon>
        <taxon>Corallococcus</taxon>
    </lineage>
</organism>
<evidence type="ECO:0000256" key="6">
    <source>
        <dbReference type="RuleBase" id="RU004296"/>
    </source>
</evidence>
<dbReference type="PRINTS" id="PR00839">
    <property type="entry name" value="V8PROTEASE"/>
</dbReference>
<dbReference type="InterPro" id="IPR043504">
    <property type="entry name" value="Peptidase_S1_PA_chymotrypsin"/>
</dbReference>
<reference evidence="8" key="2">
    <citation type="submission" date="2012-03" db="EMBL/GenBank/DDBJ databases">
        <title>Genome sequence of the fruiting myxobacterium Corallococcus coralloides DSM 2259.</title>
        <authorList>
            <person name="Huntley S."/>
            <person name="Zhang Y."/>
            <person name="Treuner-Lange A."/>
            <person name="Sensen C.W."/>
            <person name="Sogaard-Andersen L."/>
        </authorList>
    </citation>
    <scope>NUCLEOTIDE SEQUENCE [LARGE SCALE GENOMIC DNA]</scope>
    <source>
        <strain evidence="8">ATCC 25202 / DSM 2259 / NBRC 100086 / M2</strain>
    </source>
</reference>
<keyword evidence="8" id="KW-1185">Reference proteome</keyword>
<dbReference type="GO" id="GO:0004252">
    <property type="term" value="F:serine-type endopeptidase activity"/>
    <property type="evidence" value="ECO:0007669"/>
    <property type="project" value="InterPro"/>
</dbReference>
<dbReference type="EMBL" id="CP003389">
    <property type="protein sequence ID" value="AFE04438.1"/>
    <property type="molecule type" value="Genomic_DNA"/>
</dbReference>
<keyword evidence="2 6" id="KW-0645">Protease</keyword>
<dbReference type="Proteomes" id="UP000007587">
    <property type="component" value="Chromosome"/>
</dbReference>
<evidence type="ECO:0000256" key="4">
    <source>
        <dbReference type="ARBA" id="ARBA00022801"/>
    </source>
</evidence>
<dbReference type="InterPro" id="IPR050966">
    <property type="entry name" value="Glutamyl_endopeptidase"/>
</dbReference>
<keyword evidence="5 6" id="KW-0720">Serine protease</keyword>
<dbReference type="FunCoup" id="H8MHN0">
    <property type="interactions" value="69"/>
</dbReference>
<gene>
    <name evidence="7" type="ordered locus">COCOR_02028</name>
</gene>
<proteinExistence type="inferred from homology"/>
<evidence type="ECO:0000313" key="7">
    <source>
        <dbReference type="EMBL" id="AFE04438.1"/>
    </source>
</evidence>
<keyword evidence="4 6" id="KW-0378">Hydrolase</keyword>
<protein>
    <recommendedName>
        <fullName evidence="6">Serine protease</fullName>
        <ecNumber evidence="6">3.4.21.-</ecNumber>
    </recommendedName>
</protein>
<dbReference type="STRING" id="1144275.COCOR_02028"/>
<evidence type="ECO:0000256" key="5">
    <source>
        <dbReference type="ARBA" id="ARBA00022825"/>
    </source>
</evidence>
<dbReference type="Gene3D" id="2.40.10.10">
    <property type="entry name" value="Trypsin-like serine proteases"/>
    <property type="match status" value="2"/>
</dbReference>
<dbReference type="InterPro" id="IPR018114">
    <property type="entry name" value="TRYPSIN_HIS"/>
</dbReference>
<reference evidence="7 8" key="1">
    <citation type="journal article" date="2012" name="J. Bacteriol.">
        <title>Complete Genome Sequence of the Fruiting Myxobacterium Corallococcus coralloides DSM 2259.</title>
        <authorList>
            <person name="Huntley S."/>
            <person name="Zhang Y."/>
            <person name="Treuner-Lange A."/>
            <person name="Kneip S."/>
            <person name="Sensen C.W."/>
            <person name="Sogaard-Andersen L."/>
        </authorList>
    </citation>
    <scope>NUCLEOTIDE SEQUENCE [LARGE SCALE GENOMIC DNA]</scope>
    <source>
        <strain evidence="8">ATCC 25202 / DSM 2259 / NBRC 100086 / M2</strain>
    </source>
</reference>
<evidence type="ECO:0000256" key="2">
    <source>
        <dbReference type="ARBA" id="ARBA00022670"/>
    </source>
</evidence>
<dbReference type="Pfam" id="PF13365">
    <property type="entry name" value="Trypsin_2"/>
    <property type="match status" value="1"/>
</dbReference>
<keyword evidence="3" id="KW-0732">Signal</keyword>
<dbReference type="GO" id="GO:0006508">
    <property type="term" value="P:proteolysis"/>
    <property type="evidence" value="ECO:0007669"/>
    <property type="project" value="UniProtKB-KW"/>
</dbReference>
<dbReference type="PANTHER" id="PTHR15462">
    <property type="entry name" value="SERINE PROTEASE"/>
    <property type="match status" value="1"/>
</dbReference>
<dbReference type="AlphaFoldDB" id="H8MHN0"/>
<dbReference type="eggNOG" id="COG3591">
    <property type="taxonomic scope" value="Bacteria"/>
</dbReference>
<accession>H8MHN0</accession>
<comment type="similarity">
    <text evidence="1 6">Belongs to the peptidase S1B family.</text>
</comment>
<dbReference type="InterPro" id="IPR009003">
    <property type="entry name" value="Peptidase_S1_PA"/>
</dbReference>
<dbReference type="EC" id="3.4.21.-" evidence="6"/>
<dbReference type="InterPro" id="IPR008256">
    <property type="entry name" value="Peptidase_S1B"/>
</dbReference>
<evidence type="ECO:0000313" key="8">
    <source>
        <dbReference type="Proteomes" id="UP000007587"/>
    </source>
</evidence>
<dbReference type="KEGG" id="ccx:COCOR_02028"/>
<evidence type="ECO:0000256" key="1">
    <source>
        <dbReference type="ARBA" id="ARBA00008764"/>
    </source>
</evidence>
<dbReference type="HOGENOM" id="CLU_631229_0_0_7"/>
<name>H8MHN0_CORCM</name>
<dbReference type="PANTHER" id="PTHR15462:SF8">
    <property type="entry name" value="SERINE PROTEASE"/>
    <property type="match status" value="1"/>
</dbReference>
<dbReference type="OrthoDB" id="5483530at2"/>
<sequence length="434" mass="46414">MTNKTNVARWGASRSVAMWMAVVSGLSAGACGSAEGNLDDSRHLEERRDKAISFYDDRQDVYAHPDATLVDLAVNSTPTMMTRSAAPTPANVAASQILGAARGLCSSERFYNDPTLGECSGVLIDDDLVLTAGHCVGTSCGAEDWIFGYYRTNATTVASMSSADFFSCKEIVLNRRLESGSSWIEDYAIVRLDRPATPRFTPARVAFGNHPFPQGQPMALIGSPSGIPLKIDSAGILRSLATDNNLKADLDTFGGNSGSAIYAQGGYTVAGVLFAGAGGDDYVPNSTNTCNVANESLWRETASGYAMRPILDKLCATPGFTSSRLCFNFKGAIEGIDSAGWVTGWIFDRRTPEAQVTVTVNLVRTSFPTIGTNFTVQTDRIRPDINQQFGLTGTHGFRFQIPSSYFNGSGFVGATVPDTSFPYAYNLPGGPMTF</sequence>
<dbReference type="InParanoid" id="H8MHN0"/>
<dbReference type="PROSITE" id="PS00673">
    <property type="entry name" value="V8_SER"/>
    <property type="match status" value="1"/>
</dbReference>
<dbReference type="PROSITE" id="PS51257">
    <property type="entry name" value="PROKAR_LIPOPROTEIN"/>
    <property type="match status" value="1"/>
</dbReference>
<dbReference type="SUPFAM" id="SSF50494">
    <property type="entry name" value="Trypsin-like serine proteases"/>
    <property type="match status" value="1"/>
</dbReference>